<sequence>MQIVREPKQMQQLAERLRLSGKKIGFVPTMGALHEGHLSLVRLAKAHADVVVMSIFVNPLQFAPNEDFARYPRPFERDIELARQVGVDVLFSPEMQMLYGEHFESYVSLERVSKGFEGESRPTHFRGVATVVTKLFNITKPHIAVFGEKDAQQLSLVKNLVRDLNFDIEIIAAPIVREPDGLAMSSRNIYLSPEERQLAPAIYKSLQLAELHIAQGERQAKVLEELVTQSIISMGKIMQIDYVAVVNAESFQRVEQLHEGQDYYILVAVRLGSVRLLDNLHVQL</sequence>
<feature type="binding site" evidence="8">
    <location>
        <position position="153"/>
    </location>
    <ligand>
        <name>(R)-pantoate</name>
        <dbReference type="ChEBI" id="CHEBI:15980"/>
    </ligand>
</feature>
<dbReference type="AlphaFoldDB" id="A0A395M3K0"/>
<dbReference type="FunFam" id="3.40.50.620:FF:000013">
    <property type="entry name" value="Pantothenate synthetase"/>
    <property type="match status" value="1"/>
</dbReference>
<dbReference type="EMBL" id="PHFL01000001">
    <property type="protein sequence ID" value="RFM25557.1"/>
    <property type="molecule type" value="Genomic_DNA"/>
</dbReference>
<feature type="active site" description="Proton donor" evidence="8">
    <location>
        <position position="37"/>
    </location>
</feature>
<dbReference type="InterPro" id="IPR042176">
    <property type="entry name" value="Pantoate_ligase_C"/>
</dbReference>
<dbReference type="NCBIfam" id="TIGR00018">
    <property type="entry name" value="panC"/>
    <property type="match status" value="1"/>
</dbReference>
<evidence type="ECO:0000256" key="7">
    <source>
        <dbReference type="ARBA" id="ARBA00048258"/>
    </source>
</evidence>
<dbReference type="Gene3D" id="3.30.1300.10">
    <property type="entry name" value="Pantoate-beta-alanine ligase, C-terminal domain"/>
    <property type="match status" value="1"/>
</dbReference>
<proteinExistence type="inferred from homology"/>
<comment type="catalytic activity">
    <reaction evidence="7 8">
        <text>(R)-pantoate + beta-alanine + ATP = (R)-pantothenate + AMP + diphosphate + H(+)</text>
        <dbReference type="Rhea" id="RHEA:10912"/>
        <dbReference type="ChEBI" id="CHEBI:15378"/>
        <dbReference type="ChEBI" id="CHEBI:15980"/>
        <dbReference type="ChEBI" id="CHEBI:29032"/>
        <dbReference type="ChEBI" id="CHEBI:30616"/>
        <dbReference type="ChEBI" id="CHEBI:33019"/>
        <dbReference type="ChEBI" id="CHEBI:57966"/>
        <dbReference type="ChEBI" id="CHEBI:456215"/>
        <dbReference type="EC" id="6.3.2.1"/>
    </reaction>
</comment>
<dbReference type="GO" id="GO:0005524">
    <property type="term" value="F:ATP binding"/>
    <property type="evidence" value="ECO:0007669"/>
    <property type="project" value="UniProtKB-KW"/>
</dbReference>
<evidence type="ECO:0000256" key="8">
    <source>
        <dbReference type="HAMAP-Rule" id="MF_00158"/>
    </source>
</evidence>
<dbReference type="NCBIfam" id="TIGR00125">
    <property type="entry name" value="cyt_tran_rel"/>
    <property type="match status" value="1"/>
</dbReference>
<protein>
    <recommendedName>
        <fullName evidence="8">Pantothenate synthetase</fullName>
        <shortName evidence="8">PS</shortName>
        <ecNumber evidence="8">6.3.2.1</ecNumber>
    </recommendedName>
    <alternativeName>
        <fullName evidence="8">Pantoate--beta-alanine ligase</fullName>
    </alternativeName>
    <alternativeName>
        <fullName evidence="8">Pantoate-activating enzyme</fullName>
    </alternativeName>
</protein>
<dbReference type="CDD" id="cd00560">
    <property type="entry name" value="PanC"/>
    <property type="match status" value="1"/>
</dbReference>
<organism evidence="9 11">
    <name type="scientific">Candidatus Thermochlorobacter aerophilus</name>
    <dbReference type="NCBI Taxonomy" id="1868324"/>
    <lineage>
        <taxon>Bacteria</taxon>
        <taxon>Pseudomonadati</taxon>
        <taxon>Chlorobiota</taxon>
        <taxon>Chlorobiia</taxon>
        <taxon>Chlorobiales</taxon>
        <taxon>Candidatus Thermochlorobacteriaceae</taxon>
        <taxon>Candidatus Thermochlorobacter</taxon>
    </lineage>
</organism>
<dbReference type="Gene3D" id="3.40.50.620">
    <property type="entry name" value="HUPs"/>
    <property type="match status" value="1"/>
</dbReference>
<comment type="pathway">
    <text evidence="1 8">Cofactor biosynthesis; (R)-pantothenate biosynthesis; (R)-pantothenate from (R)-pantoate and beta-alanine: step 1/1.</text>
</comment>
<dbReference type="GO" id="GO:0004592">
    <property type="term" value="F:pantoate-beta-alanine ligase activity"/>
    <property type="evidence" value="ECO:0007669"/>
    <property type="project" value="UniProtKB-UniRule"/>
</dbReference>
<evidence type="ECO:0000256" key="6">
    <source>
        <dbReference type="ARBA" id="ARBA00022840"/>
    </source>
</evidence>
<keyword evidence="4 8" id="KW-0566">Pantothenate biosynthesis</keyword>
<dbReference type="GO" id="GO:0005829">
    <property type="term" value="C:cytosol"/>
    <property type="evidence" value="ECO:0007669"/>
    <property type="project" value="TreeGrafter"/>
</dbReference>
<feature type="binding site" evidence="8">
    <location>
        <begin position="147"/>
        <end position="150"/>
    </location>
    <ligand>
        <name>ATP</name>
        <dbReference type="ChEBI" id="CHEBI:30616"/>
    </ligand>
</feature>
<keyword evidence="8" id="KW-0963">Cytoplasm</keyword>
<evidence type="ECO:0000313" key="11">
    <source>
        <dbReference type="Proteomes" id="UP000266389"/>
    </source>
</evidence>
<gene>
    <name evidence="8" type="primary">panC</name>
    <name evidence="10" type="ORF">D0433_00395</name>
    <name evidence="9" type="ORF">D0433_01695</name>
</gene>
<comment type="caution">
    <text evidence="9">The sequence shown here is derived from an EMBL/GenBank/DDBJ whole genome shotgun (WGS) entry which is preliminary data.</text>
</comment>
<accession>A0A395M3K0</accession>
<dbReference type="EC" id="6.3.2.1" evidence="8"/>
<feature type="binding site" evidence="8">
    <location>
        <position position="176"/>
    </location>
    <ligand>
        <name>ATP</name>
        <dbReference type="ChEBI" id="CHEBI:30616"/>
    </ligand>
</feature>
<comment type="similarity">
    <text evidence="2 8">Belongs to the pantothenate synthetase family.</text>
</comment>
<comment type="function">
    <text evidence="8">Catalyzes the condensation of pantoate with beta-alanine in an ATP-dependent reaction via a pantoyl-adenylate intermediate.</text>
</comment>
<dbReference type="InterPro" id="IPR003721">
    <property type="entry name" value="Pantoate_ligase"/>
</dbReference>
<keyword evidence="3 8" id="KW-0436">Ligase</keyword>
<keyword evidence="5 8" id="KW-0547">Nucleotide-binding</keyword>
<feature type="binding site" evidence="8">
    <location>
        <begin position="30"/>
        <end position="37"/>
    </location>
    <ligand>
        <name>ATP</name>
        <dbReference type="ChEBI" id="CHEBI:30616"/>
    </ligand>
</feature>
<dbReference type="Pfam" id="PF02569">
    <property type="entry name" value="Pantoate_ligase"/>
    <property type="match status" value="1"/>
</dbReference>
<evidence type="ECO:0000256" key="2">
    <source>
        <dbReference type="ARBA" id="ARBA00009256"/>
    </source>
</evidence>
<dbReference type="UniPathway" id="UPA00028">
    <property type="reaction ID" value="UER00005"/>
</dbReference>
<feature type="binding site" evidence="8">
    <location>
        <position position="61"/>
    </location>
    <ligand>
        <name>(R)-pantoate</name>
        <dbReference type="ChEBI" id="CHEBI:15980"/>
    </ligand>
</feature>
<evidence type="ECO:0000313" key="10">
    <source>
        <dbReference type="EMBL" id="RFM25557.1"/>
    </source>
</evidence>
<reference evidence="9 11" key="1">
    <citation type="journal article" date="2011" name="ISME J.">
        <title>Community ecology of hot spring cyanobacterial mats: predominant populations and their functional potential.</title>
        <authorList>
            <person name="Klatt C.G."/>
            <person name="Wood J.M."/>
            <person name="Rusch D.B."/>
            <person name="Bateson M.M."/>
            <person name="Hamamura N."/>
            <person name="Heidelberg J.F."/>
            <person name="Grossman A.R."/>
            <person name="Bhaya D."/>
            <person name="Cohan F.M."/>
            <person name="Kuhl M."/>
            <person name="Bryant D.A."/>
            <person name="Ward D.M."/>
        </authorList>
    </citation>
    <scope>NUCLEOTIDE SEQUENCE [LARGE SCALE GENOMIC DNA]</scope>
    <source>
        <strain evidence="9">OS</strain>
    </source>
</reference>
<reference evidence="9" key="2">
    <citation type="submission" date="2017-08" db="EMBL/GenBank/DDBJ databases">
        <authorList>
            <person name="de Groot N.N."/>
        </authorList>
    </citation>
    <scope>NUCLEOTIDE SEQUENCE</scope>
    <source>
        <strain evidence="9">OS</strain>
    </source>
</reference>
<evidence type="ECO:0000256" key="4">
    <source>
        <dbReference type="ARBA" id="ARBA00022655"/>
    </source>
</evidence>
<dbReference type="InterPro" id="IPR014729">
    <property type="entry name" value="Rossmann-like_a/b/a_fold"/>
</dbReference>
<dbReference type="InterPro" id="IPR004821">
    <property type="entry name" value="Cyt_trans-like"/>
</dbReference>
<dbReference type="EMBL" id="PHFL01000007">
    <property type="protein sequence ID" value="RFM25389.1"/>
    <property type="molecule type" value="Genomic_DNA"/>
</dbReference>
<comment type="subcellular location">
    <subcellularLocation>
        <location evidence="8">Cytoplasm</location>
    </subcellularLocation>
</comment>
<evidence type="ECO:0000256" key="3">
    <source>
        <dbReference type="ARBA" id="ARBA00022598"/>
    </source>
</evidence>
<dbReference type="Proteomes" id="UP000266389">
    <property type="component" value="Unassembled WGS sequence"/>
</dbReference>
<evidence type="ECO:0000313" key="9">
    <source>
        <dbReference type="EMBL" id="RFM25389.1"/>
    </source>
</evidence>
<dbReference type="PANTHER" id="PTHR21299:SF1">
    <property type="entry name" value="PANTOATE--BETA-ALANINE LIGASE"/>
    <property type="match status" value="1"/>
</dbReference>
<evidence type="ECO:0000256" key="1">
    <source>
        <dbReference type="ARBA" id="ARBA00004990"/>
    </source>
</evidence>
<dbReference type="FunFam" id="3.30.1300.10:FF:000001">
    <property type="entry name" value="Pantothenate synthetase"/>
    <property type="match status" value="1"/>
</dbReference>
<feature type="binding site" evidence="8">
    <location>
        <begin position="184"/>
        <end position="187"/>
    </location>
    <ligand>
        <name>ATP</name>
        <dbReference type="ChEBI" id="CHEBI:30616"/>
    </ligand>
</feature>
<evidence type="ECO:0000256" key="5">
    <source>
        <dbReference type="ARBA" id="ARBA00022741"/>
    </source>
</evidence>
<keyword evidence="6 8" id="KW-0067">ATP-binding</keyword>
<dbReference type="GO" id="GO:0015940">
    <property type="term" value="P:pantothenate biosynthetic process"/>
    <property type="evidence" value="ECO:0007669"/>
    <property type="project" value="UniProtKB-UniRule"/>
</dbReference>
<dbReference type="PANTHER" id="PTHR21299">
    <property type="entry name" value="CYTIDYLATE KINASE/PANTOATE-BETA-ALANINE LIGASE"/>
    <property type="match status" value="1"/>
</dbReference>
<dbReference type="HAMAP" id="MF_00158">
    <property type="entry name" value="PanC"/>
    <property type="match status" value="1"/>
</dbReference>
<dbReference type="SUPFAM" id="SSF52374">
    <property type="entry name" value="Nucleotidylyl transferase"/>
    <property type="match status" value="1"/>
</dbReference>
<feature type="binding site" evidence="8">
    <location>
        <position position="61"/>
    </location>
    <ligand>
        <name>beta-alanine</name>
        <dbReference type="ChEBI" id="CHEBI:57966"/>
    </ligand>
</feature>
<name>A0A395M3K0_9BACT</name>
<comment type="miscellaneous">
    <text evidence="8">The reaction proceeds by a bi uni uni bi ping pong mechanism.</text>
</comment>
<comment type="subunit">
    <text evidence="8">Homodimer.</text>
</comment>